<evidence type="ECO:0000259" key="4">
    <source>
        <dbReference type="Pfam" id="PF17763"/>
    </source>
</evidence>
<dbReference type="Pfam" id="PF00710">
    <property type="entry name" value="Asparaginase"/>
    <property type="match status" value="1"/>
</dbReference>
<dbReference type="InterPro" id="IPR037152">
    <property type="entry name" value="L-asparaginase_N_sf"/>
</dbReference>
<dbReference type="PANTHER" id="PTHR11707:SF28">
    <property type="entry name" value="60 KDA LYSOPHOSPHOLIPASE"/>
    <property type="match status" value="1"/>
</dbReference>
<dbReference type="InterPro" id="IPR006034">
    <property type="entry name" value="Asparaginase/glutaminase-like"/>
</dbReference>
<dbReference type="SFLD" id="SFLDS00057">
    <property type="entry name" value="Glutaminase/Asparaginase"/>
    <property type="match status" value="1"/>
</dbReference>
<dbReference type="InterPro" id="IPR036152">
    <property type="entry name" value="Asp/glu_Ase-like_sf"/>
</dbReference>
<feature type="binding site" evidence="2">
    <location>
        <position position="55"/>
    </location>
    <ligand>
        <name>substrate</name>
    </ligand>
</feature>
<dbReference type="PIRSF" id="PIRSF001220">
    <property type="entry name" value="L-ASNase_gatD"/>
    <property type="match status" value="1"/>
</dbReference>
<dbReference type="InterPro" id="IPR027474">
    <property type="entry name" value="L-asparaginase_N"/>
</dbReference>
<evidence type="ECO:0000256" key="1">
    <source>
        <dbReference type="PIRSR" id="PIRSR001220-1"/>
    </source>
</evidence>
<feature type="active site" description="O-isoaspartyl threonine intermediate" evidence="1">
    <location>
        <position position="12"/>
    </location>
</feature>
<dbReference type="Gene3D" id="3.40.50.40">
    <property type="match status" value="1"/>
</dbReference>
<dbReference type="GO" id="GO:0004067">
    <property type="term" value="F:asparaginase activity"/>
    <property type="evidence" value="ECO:0007669"/>
    <property type="project" value="UniProtKB-UniRule"/>
</dbReference>
<keyword evidence="5" id="KW-0378">Hydrolase</keyword>
<evidence type="ECO:0000256" key="2">
    <source>
        <dbReference type="PIRSR" id="PIRSR001220-2"/>
    </source>
</evidence>
<dbReference type="Gene3D" id="3.40.50.1170">
    <property type="entry name" value="L-asparaginase, N-terminal domain"/>
    <property type="match status" value="1"/>
</dbReference>
<dbReference type="AlphaFoldDB" id="A0A839N0I7"/>
<accession>A0A839N0I7</accession>
<evidence type="ECO:0000259" key="3">
    <source>
        <dbReference type="Pfam" id="PF00710"/>
    </source>
</evidence>
<feature type="binding site" evidence="2">
    <location>
        <begin position="87"/>
        <end position="88"/>
    </location>
    <ligand>
        <name>substrate</name>
    </ligand>
</feature>
<dbReference type="SMART" id="SM00870">
    <property type="entry name" value="Asparaginase"/>
    <property type="match status" value="1"/>
</dbReference>
<feature type="domain" description="Asparaginase/glutaminase C-terminal" evidence="4">
    <location>
        <begin position="205"/>
        <end position="318"/>
    </location>
</feature>
<dbReference type="EC" id="3.5.1.1" evidence="5"/>
<comment type="caution">
    <text evidence="5">The sequence shown here is derived from an EMBL/GenBank/DDBJ whole genome shotgun (WGS) entry which is preliminary data.</text>
</comment>
<evidence type="ECO:0000313" key="6">
    <source>
        <dbReference type="Proteomes" id="UP000559182"/>
    </source>
</evidence>
<evidence type="ECO:0000313" key="5">
    <source>
        <dbReference type="EMBL" id="MBB2891230.1"/>
    </source>
</evidence>
<protein>
    <submittedName>
        <fullName evidence="5">L-asparaginase</fullName>
        <ecNumber evidence="5">3.5.1.1</ecNumber>
    </submittedName>
</protein>
<dbReference type="RefSeq" id="WP_221185149.1">
    <property type="nucleotide sequence ID" value="NZ_JACHVQ010000001.1"/>
</dbReference>
<gene>
    <name evidence="5" type="ORF">FHU39_001214</name>
</gene>
<feature type="domain" description="L-asparaginase N-terminal" evidence="3">
    <location>
        <begin position="3"/>
        <end position="189"/>
    </location>
</feature>
<name>A0A839N0I7_9MICO</name>
<dbReference type="PRINTS" id="PR00139">
    <property type="entry name" value="ASNGLNASE"/>
</dbReference>
<dbReference type="PANTHER" id="PTHR11707">
    <property type="entry name" value="L-ASPARAGINASE"/>
    <property type="match status" value="1"/>
</dbReference>
<dbReference type="EMBL" id="JACHVQ010000001">
    <property type="protein sequence ID" value="MBB2891230.1"/>
    <property type="molecule type" value="Genomic_DNA"/>
</dbReference>
<reference evidence="5 6" key="1">
    <citation type="submission" date="2020-08" db="EMBL/GenBank/DDBJ databases">
        <title>Sequencing the genomes of 1000 actinobacteria strains.</title>
        <authorList>
            <person name="Klenk H.-P."/>
        </authorList>
    </citation>
    <scope>NUCLEOTIDE SEQUENCE [LARGE SCALE GENOMIC DNA]</scope>
    <source>
        <strain evidence="5 6">DSM 105369</strain>
    </source>
</reference>
<dbReference type="Pfam" id="PF17763">
    <property type="entry name" value="Asparaginase_C"/>
    <property type="match status" value="1"/>
</dbReference>
<proteinExistence type="predicted"/>
<sequence length="326" mass="33022">MTRLAVFFLGGTISMTGTDGGGAVVRLSGGDLLQAPAIAGLGIAAEVIDFRSVGSSRLTVADLAELYAAADRAVVDGADGVVVVQGTDTLEESSFLLDLWWARDEPIVFTGAMRNPGLPGPDGPANLVAALRVAAEPACAGLGALVVMDDEVHAARFVAKRHTSSVGAFVSPGAGPLGRVEEGVVRVVTRVARHTPIQPPTRTVRVPLMVTVLDDDGGLFDAVADADGLVVAAFGVGHLRPEIADRAAALAADRPVVLASRTGAGTVHVATYGGPGNEIDLVARGLLPAGSLDAYKARLLLVALLASGLSGDDAAAAFRDRVGGAT</sequence>
<dbReference type="PIRSF" id="PIRSF500176">
    <property type="entry name" value="L_ASNase"/>
    <property type="match status" value="1"/>
</dbReference>
<dbReference type="PROSITE" id="PS51732">
    <property type="entry name" value="ASN_GLN_ASE_3"/>
    <property type="match status" value="1"/>
</dbReference>
<dbReference type="SUPFAM" id="SSF53774">
    <property type="entry name" value="Glutaminase/Asparaginase"/>
    <property type="match status" value="1"/>
</dbReference>
<organism evidence="5 6">
    <name type="scientific">Flexivirga oryzae</name>
    <dbReference type="NCBI Taxonomy" id="1794944"/>
    <lineage>
        <taxon>Bacteria</taxon>
        <taxon>Bacillati</taxon>
        <taxon>Actinomycetota</taxon>
        <taxon>Actinomycetes</taxon>
        <taxon>Micrococcales</taxon>
        <taxon>Dermacoccaceae</taxon>
        <taxon>Flexivirga</taxon>
    </lineage>
</organism>
<dbReference type="InterPro" id="IPR040919">
    <property type="entry name" value="Asparaginase_C"/>
</dbReference>
<dbReference type="InterPro" id="IPR027473">
    <property type="entry name" value="L-asparaginase_C"/>
</dbReference>
<dbReference type="Proteomes" id="UP000559182">
    <property type="component" value="Unassembled WGS sequence"/>
</dbReference>
<keyword evidence="6" id="KW-1185">Reference proteome</keyword>